<reference evidence="3" key="1">
    <citation type="journal article" date="2020" name="mSystems">
        <title>Genome- and Community-Level Interaction Insights into Carbon Utilization and Element Cycling Functions of Hydrothermarchaeota in Hydrothermal Sediment.</title>
        <authorList>
            <person name="Zhou Z."/>
            <person name="Liu Y."/>
            <person name="Xu W."/>
            <person name="Pan J."/>
            <person name="Luo Z.H."/>
            <person name="Li M."/>
        </authorList>
    </citation>
    <scope>NUCLEOTIDE SEQUENCE [LARGE SCALE GENOMIC DNA]</scope>
    <source>
        <strain evidence="3">SpSt-418</strain>
    </source>
</reference>
<gene>
    <name evidence="3" type="ORF">ENR64_11370</name>
</gene>
<comment type="caution">
    <text evidence="3">The sequence shown here is derived from an EMBL/GenBank/DDBJ whole genome shotgun (WGS) entry which is preliminary data.</text>
</comment>
<organism evidence="3">
    <name type="scientific">Oscillatoriales cyanobacterium SpSt-418</name>
    <dbReference type="NCBI Taxonomy" id="2282169"/>
    <lineage>
        <taxon>Bacteria</taxon>
        <taxon>Bacillati</taxon>
        <taxon>Cyanobacteriota</taxon>
        <taxon>Cyanophyceae</taxon>
        <taxon>Oscillatoriophycideae</taxon>
        <taxon>Oscillatoriales</taxon>
    </lineage>
</organism>
<sequence>MTNPVNDIFLQASQGSVAAIIQVLNDRLSDCGVRTRAIFENGVLQLLCEAATPEQLDITTLPERVRKILEAIAPRNIRRVNINSRIVREQQLLWLQEIRRDPDGQLLWSKEITLNQPNLLQQVAQDLKSLKTAPTSTAIKSESPRQQKARKQLLRGGLLGASTVTLLGLVAWAAYTQFAPKDLAETQPTFSSQTQPQPKEKAQPVLPKPSPMVAPTPMVAPSAIKSVQPSPTKAAQPTRGSADSFAKAVRLAEQAATMGRKADSAATWLEIAARWRQASDLMAAVPATDKRYATAQDRVATYLQNSEAALQNAQK</sequence>
<proteinExistence type="predicted"/>
<keyword evidence="2" id="KW-0812">Transmembrane</keyword>
<keyword evidence="2" id="KW-0472">Membrane</keyword>
<keyword evidence="2" id="KW-1133">Transmembrane helix</keyword>
<feature type="compositionally biased region" description="Low complexity" evidence="1">
    <location>
        <begin position="186"/>
        <end position="197"/>
    </location>
</feature>
<feature type="compositionally biased region" description="Polar residues" evidence="1">
    <location>
        <begin position="225"/>
        <end position="241"/>
    </location>
</feature>
<protein>
    <submittedName>
        <fullName evidence="3">Uncharacterized protein</fullName>
    </submittedName>
</protein>
<name>A0A7C3PEV0_9CYAN</name>
<accession>A0A7C3PEV0</accession>
<feature type="region of interest" description="Disordered" evidence="1">
    <location>
        <begin position="223"/>
        <end position="242"/>
    </location>
</feature>
<evidence type="ECO:0000256" key="2">
    <source>
        <dbReference type="SAM" id="Phobius"/>
    </source>
</evidence>
<evidence type="ECO:0000256" key="1">
    <source>
        <dbReference type="SAM" id="MobiDB-lite"/>
    </source>
</evidence>
<feature type="region of interest" description="Disordered" evidence="1">
    <location>
        <begin position="186"/>
        <end position="214"/>
    </location>
</feature>
<dbReference type="EMBL" id="DSRU01000165">
    <property type="protein sequence ID" value="HFM98334.1"/>
    <property type="molecule type" value="Genomic_DNA"/>
</dbReference>
<dbReference type="AlphaFoldDB" id="A0A7C3PEV0"/>
<feature type="transmembrane region" description="Helical" evidence="2">
    <location>
        <begin position="153"/>
        <end position="175"/>
    </location>
</feature>
<evidence type="ECO:0000313" key="3">
    <source>
        <dbReference type="EMBL" id="HFM98334.1"/>
    </source>
</evidence>